<feature type="signal peptide" evidence="1">
    <location>
        <begin position="1"/>
        <end position="22"/>
    </location>
</feature>
<dbReference type="AlphaFoldDB" id="A0A919PLK4"/>
<name>A0A919PLK4_9ACTN</name>
<dbReference type="Proteomes" id="UP000660611">
    <property type="component" value="Unassembled WGS sequence"/>
</dbReference>
<dbReference type="Pfam" id="PF01471">
    <property type="entry name" value="PG_binding_1"/>
    <property type="match status" value="2"/>
</dbReference>
<reference evidence="3" key="1">
    <citation type="submission" date="2021-01" db="EMBL/GenBank/DDBJ databases">
        <title>Whole genome shotgun sequence of Dactylosporangium siamense NBRC 106093.</title>
        <authorList>
            <person name="Komaki H."/>
            <person name="Tamura T."/>
        </authorList>
    </citation>
    <scope>NUCLEOTIDE SEQUENCE</scope>
    <source>
        <strain evidence="3">NBRC 106093</strain>
    </source>
</reference>
<organism evidence="3 4">
    <name type="scientific">Dactylosporangium siamense</name>
    <dbReference type="NCBI Taxonomy" id="685454"/>
    <lineage>
        <taxon>Bacteria</taxon>
        <taxon>Bacillati</taxon>
        <taxon>Actinomycetota</taxon>
        <taxon>Actinomycetes</taxon>
        <taxon>Micromonosporales</taxon>
        <taxon>Micromonosporaceae</taxon>
        <taxon>Dactylosporangium</taxon>
    </lineage>
</organism>
<dbReference type="Gene3D" id="1.10.101.10">
    <property type="entry name" value="PGBD-like superfamily/PGBD"/>
    <property type="match status" value="2"/>
</dbReference>
<dbReference type="EMBL" id="BONQ01000081">
    <property type="protein sequence ID" value="GIG47040.1"/>
    <property type="molecule type" value="Genomic_DNA"/>
</dbReference>
<keyword evidence="1" id="KW-0732">Signal</keyword>
<keyword evidence="4" id="KW-1185">Reference proteome</keyword>
<protein>
    <recommendedName>
        <fullName evidence="2">Peptidoglycan binding-like domain-containing protein</fullName>
    </recommendedName>
</protein>
<dbReference type="InterPro" id="IPR036365">
    <property type="entry name" value="PGBD-like_sf"/>
</dbReference>
<feature type="domain" description="Peptidoglycan binding-like" evidence="2">
    <location>
        <begin position="141"/>
        <end position="192"/>
    </location>
</feature>
<evidence type="ECO:0000313" key="4">
    <source>
        <dbReference type="Proteomes" id="UP000660611"/>
    </source>
</evidence>
<dbReference type="SUPFAM" id="SSF47090">
    <property type="entry name" value="PGBD-like"/>
    <property type="match status" value="2"/>
</dbReference>
<evidence type="ECO:0000313" key="3">
    <source>
        <dbReference type="EMBL" id="GIG47040.1"/>
    </source>
</evidence>
<feature type="domain" description="Peptidoglycan binding-like" evidence="2">
    <location>
        <begin position="55"/>
        <end position="107"/>
    </location>
</feature>
<dbReference type="InterPro" id="IPR002477">
    <property type="entry name" value="Peptidoglycan-bd-like"/>
</dbReference>
<evidence type="ECO:0000256" key="1">
    <source>
        <dbReference type="SAM" id="SignalP"/>
    </source>
</evidence>
<dbReference type="RefSeq" id="WP_203848788.1">
    <property type="nucleotide sequence ID" value="NZ_BAAAVW010000017.1"/>
</dbReference>
<feature type="chain" id="PRO_5039431105" description="Peptidoglycan binding-like domain-containing protein" evidence="1">
    <location>
        <begin position="23"/>
        <end position="312"/>
    </location>
</feature>
<evidence type="ECO:0000259" key="2">
    <source>
        <dbReference type="Pfam" id="PF01471"/>
    </source>
</evidence>
<proteinExistence type="predicted"/>
<sequence>MRLLRTVLATVALFGLFGVVFGADDGDADEDQVAVELDGLRGCGAMRSGDGRRDCVRHLQRVLQVRGAPLEPSGNYLDDTTRYVTEFQTGQGLRADGAVDRRTLDALTDLPGDGRGWDLRRDCVSLRGPAGTAPGSAGGCVVTLRDRLAGRGVPAGRGADFDDAATAAVRTFQQRAGLPVVGVAGPQTRLALSLPQPASGAVASGCTPRGCLIVIGRAYTRDAAAVIPEDPFLRGVLADVISGIACAQVRAVPAVAVGCQAVGSYIVDTLAEALKTAATRGACVQVKVGYPAGRDTWSPLSIAPYNGANCRD</sequence>
<dbReference type="InterPro" id="IPR036366">
    <property type="entry name" value="PGBDSf"/>
</dbReference>
<comment type="caution">
    <text evidence="3">The sequence shown here is derived from an EMBL/GenBank/DDBJ whole genome shotgun (WGS) entry which is preliminary data.</text>
</comment>
<gene>
    <name evidence="3" type="ORF">Dsi01nite_050810</name>
</gene>
<accession>A0A919PLK4</accession>